<protein>
    <submittedName>
        <fullName evidence="1">Uncharacterized protein</fullName>
    </submittedName>
</protein>
<name>A0ABQ7AC02_BRACR</name>
<reference evidence="1 2" key="1">
    <citation type="journal article" date="2020" name="BMC Genomics">
        <title>Intraspecific diversification of the crop wild relative Brassica cretica Lam. using demographic model selection.</title>
        <authorList>
            <person name="Kioukis A."/>
            <person name="Michalopoulou V.A."/>
            <person name="Briers L."/>
            <person name="Pirintsos S."/>
            <person name="Studholme D.J."/>
            <person name="Pavlidis P."/>
            <person name="Sarris P.F."/>
        </authorList>
    </citation>
    <scope>NUCLEOTIDE SEQUENCE [LARGE SCALE GENOMIC DNA]</scope>
    <source>
        <strain evidence="2">cv. PFS-1207/04</strain>
    </source>
</reference>
<accession>A0ABQ7AC02</accession>
<evidence type="ECO:0000313" key="1">
    <source>
        <dbReference type="EMBL" id="KAF3495193.1"/>
    </source>
</evidence>
<proteinExistence type="predicted"/>
<evidence type="ECO:0000313" key="2">
    <source>
        <dbReference type="Proteomes" id="UP000266723"/>
    </source>
</evidence>
<dbReference type="EMBL" id="QGKV02002055">
    <property type="protein sequence ID" value="KAF3495193.1"/>
    <property type="molecule type" value="Genomic_DNA"/>
</dbReference>
<organism evidence="1 2">
    <name type="scientific">Brassica cretica</name>
    <name type="common">Mustard</name>
    <dbReference type="NCBI Taxonomy" id="69181"/>
    <lineage>
        <taxon>Eukaryota</taxon>
        <taxon>Viridiplantae</taxon>
        <taxon>Streptophyta</taxon>
        <taxon>Embryophyta</taxon>
        <taxon>Tracheophyta</taxon>
        <taxon>Spermatophyta</taxon>
        <taxon>Magnoliopsida</taxon>
        <taxon>eudicotyledons</taxon>
        <taxon>Gunneridae</taxon>
        <taxon>Pentapetalae</taxon>
        <taxon>rosids</taxon>
        <taxon>malvids</taxon>
        <taxon>Brassicales</taxon>
        <taxon>Brassicaceae</taxon>
        <taxon>Brassiceae</taxon>
        <taxon>Brassica</taxon>
    </lineage>
</organism>
<keyword evidence="2" id="KW-1185">Reference proteome</keyword>
<sequence>MDSSKHLAKRLPPTTPSDKVNHSIWFNAKSTNGFGEENCFNNLQILLTDCVVPDQFLSNNSTLVRAIFGNFQSKEIIGIVSDIQSISSGFASVSFSHFSKSENSKPVA</sequence>
<comment type="caution">
    <text evidence="1">The sequence shown here is derived from an EMBL/GenBank/DDBJ whole genome shotgun (WGS) entry which is preliminary data.</text>
</comment>
<gene>
    <name evidence="1" type="ORF">DY000_02055248</name>
</gene>
<dbReference type="Proteomes" id="UP000266723">
    <property type="component" value="Unassembled WGS sequence"/>
</dbReference>